<dbReference type="PROSITE" id="PS00107">
    <property type="entry name" value="PROTEIN_KINASE_ATP"/>
    <property type="match status" value="1"/>
</dbReference>
<dbReference type="SUPFAM" id="SSF56112">
    <property type="entry name" value="Protein kinase-like (PK-like)"/>
    <property type="match status" value="1"/>
</dbReference>
<dbReference type="GO" id="GO:0005524">
    <property type="term" value="F:ATP binding"/>
    <property type="evidence" value="ECO:0007669"/>
    <property type="project" value="UniProtKB-UniRule"/>
</dbReference>
<dbReference type="AlphaFoldDB" id="A0A1X0DAZ8"/>
<organism evidence="2 3">
    <name type="scientific">Mycolicibacterium insubricum</name>
    <dbReference type="NCBI Taxonomy" id="444597"/>
    <lineage>
        <taxon>Bacteria</taxon>
        <taxon>Bacillati</taxon>
        <taxon>Actinomycetota</taxon>
        <taxon>Actinomycetes</taxon>
        <taxon>Mycobacteriales</taxon>
        <taxon>Mycobacteriaceae</taxon>
        <taxon>Mycolicibacterium</taxon>
    </lineage>
</organism>
<accession>A0A1X0DAZ8</accession>
<proteinExistence type="predicted"/>
<dbReference type="PANTHER" id="PTHR44167">
    <property type="entry name" value="OVARIAN-SPECIFIC SERINE/THREONINE-PROTEIN KINASE LOK-RELATED"/>
    <property type="match status" value="1"/>
</dbReference>
<keyword evidence="3" id="KW-1185">Reference proteome</keyword>
<reference evidence="2 3" key="1">
    <citation type="submission" date="2016-12" db="EMBL/GenBank/DDBJ databases">
        <title>The new phylogeny of genus Mycobacterium.</title>
        <authorList>
            <person name="Tortoli E."/>
            <person name="Trovato A."/>
            <person name="Cirillo D.M."/>
        </authorList>
    </citation>
    <scope>NUCLEOTIDE SEQUENCE [LARGE SCALE GENOMIC DNA]</scope>
    <source>
        <strain evidence="2 3">DSM 45130</strain>
    </source>
</reference>
<dbReference type="EMBL" id="MVHS01000031">
    <property type="protein sequence ID" value="ORA69563.1"/>
    <property type="molecule type" value="Genomic_DNA"/>
</dbReference>
<dbReference type="Pfam" id="PF00069">
    <property type="entry name" value="Pkinase"/>
    <property type="match status" value="1"/>
</dbReference>
<evidence type="ECO:0000313" key="2">
    <source>
        <dbReference type="EMBL" id="ORA69563.1"/>
    </source>
</evidence>
<evidence type="ECO:0000256" key="1">
    <source>
        <dbReference type="SAM" id="MobiDB-lite"/>
    </source>
</evidence>
<dbReference type="Proteomes" id="UP000192801">
    <property type="component" value="Unassembled WGS sequence"/>
</dbReference>
<protein>
    <submittedName>
        <fullName evidence="2">Uncharacterized protein</fullName>
    </submittedName>
</protein>
<sequence>MVTPGERQLARVVRQYDDDYLNDDYLDMYSGSFGFQVPLERAFACIHERLDIEFDFINQKARNGASGHFNAENSRRLIHLIDEVDELRRALAKVGQSMTVAPEYQRVLDGAATWLVDSGGSPIPEGLTPIVVEKYDAVFGLADASIEIADRSTAALTLVGEGSYAIVHKFTDPNYGITFARKKLKQAADGRDLARFRREFEVMKGLDFPYILDVYRHDDADNAYVMEYCGSTLEEYVKRRNNQGQFGFQARRRIALQFLYGLNYLHWNDICHRDLSMRNVLLRVFAEGAVTVKLSDFGLAKPSGSEFTKTETEIRGTFVDPALDTFKDYKQVNDIYAVGFVLSYLFKGSDTCFPRALRSETSSRNARTQTRRGGISRLWTSRRRSKPSTETGSERWCDSCGLSPPLAGLVHGPRRSMILPLLAPCVRGFRF</sequence>
<feature type="region of interest" description="Disordered" evidence="1">
    <location>
        <begin position="363"/>
        <end position="396"/>
    </location>
</feature>
<dbReference type="OrthoDB" id="9762169at2"/>
<evidence type="ECO:0000313" key="3">
    <source>
        <dbReference type="Proteomes" id="UP000192801"/>
    </source>
</evidence>
<dbReference type="InterPro" id="IPR011009">
    <property type="entry name" value="Kinase-like_dom_sf"/>
</dbReference>
<dbReference type="GO" id="GO:0004672">
    <property type="term" value="F:protein kinase activity"/>
    <property type="evidence" value="ECO:0007669"/>
    <property type="project" value="InterPro"/>
</dbReference>
<comment type="caution">
    <text evidence="2">The sequence shown here is derived from an EMBL/GenBank/DDBJ whole genome shotgun (WGS) entry which is preliminary data.</text>
</comment>
<dbReference type="InterPro" id="IPR008266">
    <property type="entry name" value="Tyr_kinase_AS"/>
</dbReference>
<dbReference type="STRING" id="444597.BST26_13315"/>
<dbReference type="CDD" id="cd00180">
    <property type="entry name" value="PKc"/>
    <property type="match status" value="1"/>
</dbReference>
<dbReference type="PANTHER" id="PTHR44167:SF24">
    <property type="entry name" value="SERINE_THREONINE-PROTEIN KINASE CHK2"/>
    <property type="match status" value="1"/>
</dbReference>
<name>A0A1X0DAZ8_9MYCO</name>
<dbReference type="PROSITE" id="PS50011">
    <property type="entry name" value="PROTEIN_KINASE_DOM"/>
    <property type="match status" value="1"/>
</dbReference>
<dbReference type="RefSeq" id="WP_083031557.1">
    <property type="nucleotide sequence ID" value="NZ_AP022618.1"/>
</dbReference>
<gene>
    <name evidence="2" type="ORF">BST26_13315</name>
</gene>
<dbReference type="InterPro" id="IPR000719">
    <property type="entry name" value="Prot_kinase_dom"/>
</dbReference>
<dbReference type="Gene3D" id="1.10.510.10">
    <property type="entry name" value="Transferase(Phosphotransferase) domain 1"/>
    <property type="match status" value="1"/>
</dbReference>
<dbReference type="InterPro" id="IPR017441">
    <property type="entry name" value="Protein_kinase_ATP_BS"/>
</dbReference>
<dbReference type="PROSITE" id="PS00109">
    <property type="entry name" value="PROTEIN_KINASE_TYR"/>
    <property type="match status" value="1"/>
</dbReference>